<evidence type="ECO:0000256" key="1">
    <source>
        <dbReference type="ARBA" id="ARBA00008791"/>
    </source>
</evidence>
<accession>A0A930YF67</accession>
<keyword evidence="4" id="KW-1185">Reference proteome</keyword>
<dbReference type="AlphaFoldDB" id="A0A930YF67"/>
<name>A0A930YF67_9ACTN</name>
<dbReference type="RefSeq" id="WP_194707674.1">
    <property type="nucleotide sequence ID" value="NZ_JADKPN010000009.1"/>
</dbReference>
<dbReference type="Pfam" id="PF00582">
    <property type="entry name" value="Usp"/>
    <property type="match status" value="2"/>
</dbReference>
<dbReference type="InterPro" id="IPR006015">
    <property type="entry name" value="Universal_stress_UspA"/>
</dbReference>
<dbReference type="InterPro" id="IPR014729">
    <property type="entry name" value="Rossmann-like_a/b/a_fold"/>
</dbReference>
<dbReference type="InterPro" id="IPR006016">
    <property type="entry name" value="UspA"/>
</dbReference>
<feature type="domain" description="UspA" evidence="2">
    <location>
        <begin position="158"/>
        <end position="293"/>
    </location>
</feature>
<sequence>MHTQSTGAVVVGVAESVFTGWALPWAAQQAQLEGRRLVLVNASGPVSGAWREYGMDPVPSSSAMLREHGEQLLARARAVVEKDAPDVPVDELFEVVDPSALLIQCSSTAHLLVLGSRGRGPVRSHLLGSVGLAVVRHAACPVVVHRPGDHPGLLHRGVIVAADATEESEPVLAFAFREARLLGLPLTVVHYVYDVRSALVGAPMSGTLSEDTEEHERALAGSLEGFRKDYPDVQLTVETLPGLLPEQGLAQLGREADLTVVGTHHRGFLGRWLAGSVSESVLEHVPGAVAVVPIRSSRTP</sequence>
<comment type="similarity">
    <text evidence="1">Belongs to the universal stress protein A family.</text>
</comment>
<feature type="domain" description="UspA" evidence="2">
    <location>
        <begin position="9"/>
        <end position="144"/>
    </location>
</feature>
<dbReference type="PANTHER" id="PTHR46268:SF6">
    <property type="entry name" value="UNIVERSAL STRESS PROTEIN UP12"/>
    <property type="match status" value="1"/>
</dbReference>
<dbReference type="PRINTS" id="PR01438">
    <property type="entry name" value="UNVRSLSTRESS"/>
</dbReference>
<dbReference type="Gene3D" id="3.40.50.620">
    <property type="entry name" value="HUPs"/>
    <property type="match status" value="2"/>
</dbReference>
<dbReference type="SUPFAM" id="SSF52402">
    <property type="entry name" value="Adenine nucleotide alpha hydrolases-like"/>
    <property type="match status" value="2"/>
</dbReference>
<evidence type="ECO:0000259" key="2">
    <source>
        <dbReference type="Pfam" id="PF00582"/>
    </source>
</evidence>
<comment type="caution">
    <text evidence="3">The sequence shown here is derived from an EMBL/GenBank/DDBJ whole genome shotgun (WGS) entry which is preliminary data.</text>
</comment>
<organism evidence="3 4">
    <name type="scientific">Nocardioides islandensis</name>
    <dbReference type="NCBI Taxonomy" id="433663"/>
    <lineage>
        <taxon>Bacteria</taxon>
        <taxon>Bacillati</taxon>
        <taxon>Actinomycetota</taxon>
        <taxon>Actinomycetes</taxon>
        <taxon>Propionibacteriales</taxon>
        <taxon>Nocardioidaceae</taxon>
        <taxon>Nocardioides</taxon>
    </lineage>
</organism>
<proteinExistence type="inferred from homology"/>
<evidence type="ECO:0000313" key="3">
    <source>
        <dbReference type="EMBL" id="MBF4764488.1"/>
    </source>
</evidence>
<evidence type="ECO:0000313" key="4">
    <source>
        <dbReference type="Proteomes" id="UP000640489"/>
    </source>
</evidence>
<reference evidence="3" key="1">
    <citation type="submission" date="2020-11" db="EMBL/GenBank/DDBJ databases">
        <title>Nocardioides sp. nov., isolated from Soil of Cynanchum wilfordii Hemsley rhizosphere.</title>
        <authorList>
            <person name="Lee J.-S."/>
            <person name="Suh M.K."/>
            <person name="Kim J.-S."/>
        </authorList>
    </citation>
    <scope>NUCLEOTIDE SEQUENCE</scope>
    <source>
        <strain evidence="3">KCTC 19275</strain>
    </source>
</reference>
<dbReference type="EMBL" id="JADKPN010000009">
    <property type="protein sequence ID" value="MBF4764488.1"/>
    <property type="molecule type" value="Genomic_DNA"/>
</dbReference>
<protein>
    <submittedName>
        <fullName evidence="3">Universal stress protein</fullName>
    </submittedName>
</protein>
<gene>
    <name evidence="3" type="ORF">ISU07_15250</name>
</gene>
<dbReference type="PANTHER" id="PTHR46268">
    <property type="entry name" value="STRESS RESPONSE PROTEIN NHAX"/>
    <property type="match status" value="1"/>
</dbReference>
<dbReference type="Proteomes" id="UP000640489">
    <property type="component" value="Unassembled WGS sequence"/>
</dbReference>